<keyword evidence="3 5" id="KW-1133">Transmembrane helix</keyword>
<evidence type="ECO:0000256" key="2">
    <source>
        <dbReference type="ARBA" id="ARBA00022692"/>
    </source>
</evidence>
<feature type="transmembrane region" description="Helical" evidence="5">
    <location>
        <begin position="65"/>
        <end position="85"/>
    </location>
</feature>
<dbReference type="GO" id="GO:0016020">
    <property type="term" value="C:membrane"/>
    <property type="evidence" value="ECO:0007669"/>
    <property type="project" value="UniProtKB-SubCell"/>
</dbReference>
<dbReference type="Proteomes" id="UP000002457">
    <property type="component" value="Chromosome"/>
</dbReference>
<evidence type="ECO:0000256" key="3">
    <source>
        <dbReference type="ARBA" id="ARBA00022989"/>
    </source>
</evidence>
<sequence length="169" mass="18172">MRGQVQYITITVQYLLVSLLAYLGAYYLTGSISGTPIMTTTGALWSMVSGIVVMQETRQDTIDNAWLRVLGSLVGAVMSGLYLSFLPFNPFGMAIMIGLTVLICQELHIPGHPRLAALTVGVIMVISFLNPDLNPIINAGLRFCESVIGSAVAILLIAIWPSEVGSPEE</sequence>
<keyword evidence="8" id="KW-1185">Reference proteome</keyword>
<dbReference type="AlphaFoldDB" id="B8GEK7"/>
<evidence type="ECO:0000256" key="1">
    <source>
        <dbReference type="ARBA" id="ARBA00004141"/>
    </source>
</evidence>
<dbReference type="OrthoDB" id="117717at2157"/>
<feature type="domain" description="Integral membrane bound transporter" evidence="6">
    <location>
        <begin position="39"/>
        <end position="155"/>
    </location>
</feature>
<feature type="transmembrane region" description="Helical" evidence="5">
    <location>
        <begin position="7"/>
        <end position="28"/>
    </location>
</feature>
<dbReference type="STRING" id="521011.Mpal_2429"/>
<evidence type="ECO:0000259" key="6">
    <source>
        <dbReference type="Pfam" id="PF13515"/>
    </source>
</evidence>
<evidence type="ECO:0000313" key="8">
    <source>
        <dbReference type="Proteomes" id="UP000002457"/>
    </source>
</evidence>
<keyword evidence="4 5" id="KW-0472">Membrane</keyword>
<dbReference type="KEGG" id="mpl:Mpal_2429"/>
<reference evidence="7 8" key="1">
    <citation type="journal article" date="2015" name="Genome Announc.">
        <title>Complete Genome Sequence of Methanosphaerula palustris E1-9CT, a Hydrogenotrophic Methanogen Isolated from a Minerotrophic Fen Peatland.</title>
        <authorList>
            <person name="Cadillo-Quiroz H."/>
            <person name="Browne P."/>
            <person name="Kyrpides N."/>
            <person name="Woyke T."/>
            <person name="Goodwin L."/>
            <person name="Detter C."/>
            <person name="Yavitt J.B."/>
            <person name="Zinder S.H."/>
        </authorList>
    </citation>
    <scope>NUCLEOTIDE SEQUENCE [LARGE SCALE GENOMIC DNA]</scope>
    <source>
        <strain evidence="8">ATCC BAA-1556 / DSM 19958 / E1-9c</strain>
    </source>
</reference>
<comment type="subcellular location">
    <subcellularLocation>
        <location evidence="1">Membrane</location>
        <topology evidence="1">Multi-pass membrane protein</topology>
    </subcellularLocation>
</comment>
<feature type="transmembrane region" description="Helical" evidence="5">
    <location>
        <begin position="115"/>
        <end position="133"/>
    </location>
</feature>
<evidence type="ECO:0000256" key="4">
    <source>
        <dbReference type="ARBA" id="ARBA00023136"/>
    </source>
</evidence>
<name>B8GEK7_METPE</name>
<dbReference type="Pfam" id="PF13515">
    <property type="entry name" value="FUSC_2"/>
    <property type="match status" value="1"/>
</dbReference>
<proteinExistence type="predicted"/>
<evidence type="ECO:0000256" key="5">
    <source>
        <dbReference type="SAM" id="Phobius"/>
    </source>
</evidence>
<accession>B8GEK7</accession>
<evidence type="ECO:0000313" key="7">
    <source>
        <dbReference type="EMBL" id="ACL17708.1"/>
    </source>
</evidence>
<dbReference type="InterPro" id="IPR049453">
    <property type="entry name" value="Memb_transporter_dom"/>
</dbReference>
<dbReference type="RefSeq" id="WP_012619027.1">
    <property type="nucleotide sequence ID" value="NC_011832.1"/>
</dbReference>
<dbReference type="EMBL" id="CP001338">
    <property type="protein sequence ID" value="ACL17708.1"/>
    <property type="molecule type" value="Genomic_DNA"/>
</dbReference>
<feature type="transmembrane region" description="Helical" evidence="5">
    <location>
        <begin position="139"/>
        <end position="160"/>
    </location>
</feature>
<feature type="transmembrane region" description="Helical" evidence="5">
    <location>
        <begin position="34"/>
        <end position="53"/>
    </location>
</feature>
<protein>
    <submittedName>
        <fullName evidence="7">Membrane protein-like protein</fullName>
    </submittedName>
</protein>
<dbReference type="GeneID" id="7271342"/>
<dbReference type="HOGENOM" id="CLU_1545494_0_0_2"/>
<organism evidence="7 8">
    <name type="scientific">Methanosphaerula palustris (strain ATCC BAA-1556 / DSM 19958 / E1-9c)</name>
    <dbReference type="NCBI Taxonomy" id="521011"/>
    <lineage>
        <taxon>Archaea</taxon>
        <taxon>Methanobacteriati</taxon>
        <taxon>Methanobacteriota</taxon>
        <taxon>Stenosarchaea group</taxon>
        <taxon>Methanomicrobia</taxon>
        <taxon>Methanomicrobiales</taxon>
        <taxon>Methanoregulaceae</taxon>
        <taxon>Methanosphaerula</taxon>
    </lineage>
</organism>
<dbReference type="eggNOG" id="arCOG09488">
    <property type="taxonomic scope" value="Archaea"/>
</dbReference>
<gene>
    <name evidence="7" type="ordered locus">Mpal_2429</name>
</gene>
<keyword evidence="2 5" id="KW-0812">Transmembrane</keyword>